<name>A0A2A2GFK4_9BACT</name>
<keyword evidence="1" id="KW-0472">Membrane</keyword>
<dbReference type="Gene3D" id="3.40.50.720">
    <property type="entry name" value="NAD(P)-binding Rossmann-like Domain"/>
    <property type="match status" value="1"/>
</dbReference>
<evidence type="ECO:0000256" key="1">
    <source>
        <dbReference type="SAM" id="Phobius"/>
    </source>
</evidence>
<proteinExistence type="predicted"/>
<reference evidence="2 3" key="1">
    <citation type="submission" date="2017-08" db="EMBL/GenBank/DDBJ databases">
        <title>Aliifodinibius alkalisoli sp. nov., isolated from saline alkaline soil.</title>
        <authorList>
            <person name="Liu D."/>
            <person name="Zhang G."/>
        </authorList>
    </citation>
    <scope>NUCLEOTIDE SEQUENCE [LARGE SCALE GENOMIC DNA]</scope>
    <source>
        <strain evidence="2 3">WN023</strain>
    </source>
</reference>
<evidence type="ECO:0000313" key="2">
    <source>
        <dbReference type="EMBL" id="PAU95669.1"/>
    </source>
</evidence>
<dbReference type="EMBL" id="NSKE01000001">
    <property type="protein sequence ID" value="PAU95669.1"/>
    <property type="molecule type" value="Genomic_DNA"/>
</dbReference>
<sequence length="96" mass="10811">MNMIASMMSKQLGAQKVIARIRSDELLRPNAPLKPTDLGIDVLIHPELSVAHEIVRLMKRASANNQVTLADGKMQIIGRLEIFTVLLIFTLTFWKQ</sequence>
<evidence type="ECO:0000313" key="3">
    <source>
        <dbReference type="Proteomes" id="UP000218831"/>
    </source>
</evidence>
<comment type="caution">
    <text evidence="2">The sequence shown here is derived from an EMBL/GenBank/DDBJ whole genome shotgun (WGS) entry which is preliminary data.</text>
</comment>
<dbReference type="AlphaFoldDB" id="A0A2A2GFK4"/>
<feature type="transmembrane region" description="Helical" evidence="1">
    <location>
        <begin position="76"/>
        <end position="94"/>
    </location>
</feature>
<organism evidence="2 3">
    <name type="scientific">Fodinibius salipaludis</name>
    <dbReference type="NCBI Taxonomy" id="2032627"/>
    <lineage>
        <taxon>Bacteria</taxon>
        <taxon>Pseudomonadati</taxon>
        <taxon>Balneolota</taxon>
        <taxon>Balneolia</taxon>
        <taxon>Balneolales</taxon>
        <taxon>Balneolaceae</taxon>
        <taxon>Fodinibius</taxon>
    </lineage>
</organism>
<dbReference type="InterPro" id="IPR036291">
    <property type="entry name" value="NAD(P)-bd_dom_sf"/>
</dbReference>
<keyword evidence="1" id="KW-0812">Transmembrane</keyword>
<accession>A0A2A2GFK4</accession>
<dbReference type="SUPFAM" id="SSF51735">
    <property type="entry name" value="NAD(P)-binding Rossmann-fold domains"/>
    <property type="match status" value="1"/>
</dbReference>
<keyword evidence="1" id="KW-1133">Transmembrane helix</keyword>
<gene>
    <name evidence="2" type="ORF">CK503_00990</name>
</gene>
<protein>
    <submittedName>
        <fullName evidence="2">Uncharacterized protein</fullName>
    </submittedName>
</protein>
<keyword evidence="3" id="KW-1185">Reference proteome</keyword>
<dbReference type="Proteomes" id="UP000218831">
    <property type="component" value="Unassembled WGS sequence"/>
</dbReference>